<keyword evidence="7" id="KW-0963">Cytoplasm</keyword>
<comment type="pathway">
    <text evidence="3">Carbohydrate biosynthesis; gluconeogenesis.</text>
</comment>
<keyword evidence="6" id="KW-0312">Gluconeogenesis</keyword>
<reference evidence="12 13" key="1">
    <citation type="journal article" date="2018" name="Mol. Biol. Evol.">
        <title>Analysis of the draft genome of the red seaweed Gracilariopsis chorda provides insights into genome size evolution in Rhodophyta.</title>
        <authorList>
            <person name="Lee J."/>
            <person name="Yang E.C."/>
            <person name="Graf L."/>
            <person name="Yang J.H."/>
            <person name="Qiu H."/>
            <person name="Zel Zion U."/>
            <person name="Chan C.X."/>
            <person name="Stephens T.G."/>
            <person name="Weber A.P.M."/>
            <person name="Boo G.H."/>
            <person name="Boo S.M."/>
            <person name="Kim K.M."/>
            <person name="Shin Y."/>
            <person name="Jung M."/>
            <person name="Lee S.J."/>
            <person name="Yim H.S."/>
            <person name="Lee J.H."/>
            <person name="Bhattacharya D."/>
            <person name="Yoon H.S."/>
        </authorList>
    </citation>
    <scope>NUCLEOTIDE SEQUENCE [LARGE SCALE GENOMIC DNA]</scope>
    <source>
        <strain evidence="12 13">SKKU-2015</strain>
        <tissue evidence="12">Whole body</tissue>
    </source>
</reference>
<evidence type="ECO:0000256" key="1">
    <source>
        <dbReference type="ARBA" id="ARBA00001933"/>
    </source>
</evidence>
<comment type="caution">
    <text evidence="12">The sequence shown here is derived from an EMBL/GenBank/DDBJ whole genome shotgun (WGS) entry which is preliminary data.</text>
</comment>
<dbReference type="InterPro" id="IPR001926">
    <property type="entry name" value="TrpB-like_PALP"/>
</dbReference>
<proteinExistence type="inferred from homology"/>
<dbReference type="Pfam" id="PF00291">
    <property type="entry name" value="PALP"/>
    <property type="match status" value="1"/>
</dbReference>
<comment type="cofactor">
    <cofactor evidence="1">
        <name>pyridoxal 5'-phosphate</name>
        <dbReference type="ChEBI" id="CHEBI:597326"/>
    </cofactor>
</comment>
<evidence type="ECO:0000256" key="2">
    <source>
        <dbReference type="ARBA" id="ARBA00004496"/>
    </source>
</evidence>
<evidence type="ECO:0000256" key="8">
    <source>
        <dbReference type="ARBA" id="ARBA00022898"/>
    </source>
</evidence>
<dbReference type="GO" id="GO:0006094">
    <property type="term" value="P:gluconeogenesis"/>
    <property type="evidence" value="ECO:0007669"/>
    <property type="project" value="UniProtKB-KW"/>
</dbReference>
<comment type="catalytic activity">
    <reaction evidence="10">
        <text>L-serine = pyruvate + NH4(+)</text>
        <dbReference type="Rhea" id="RHEA:19169"/>
        <dbReference type="ChEBI" id="CHEBI:15361"/>
        <dbReference type="ChEBI" id="CHEBI:28938"/>
        <dbReference type="ChEBI" id="CHEBI:33384"/>
        <dbReference type="EC" id="4.3.1.17"/>
    </reaction>
</comment>
<evidence type="ECO:0000256" key="5">
    <source>
        <dbReference type="ARBA" id="ARBA00012093"/>
    </source>
</evidence>
<keyword evidence="13" id="KW-1185">Reference proteome</keyword>
<dbReference type="PANTHER" id="PTHR48078">
    <property type="entry name" value="THREONINE DEHYDRATASE, MITOCHONDRIAL-RELATED"/>
    <property type="match status" value="1"/>
</dbReference>
<dbReference type="PANTHER" id="PTHR48078:SF2">
    <property type="entry name" value="CATABOLIC L-SERINE_THREONINE DEHYDRATASE"/>
    <property type="match status" value="1"/>
</dbReference>
<dbReference type="GO" id="GO:0004794">
    <property type="term" value="F:threonine deaminase activity"/>
    <property type="evidence" value="ECO:0007669"/>
    <property type="project" value="TreeGrafter"/>
</dbReference>
<dbReference type="GO" id="GO:0003941">
    <property type="term" value="F:L-serine ammonia-lyase activity"/>
    <property type="evidence" value="ECO:0007669"/>
    <property type="project" value="UniProtKB-EC"/>
</dbReference>
<gene>
    <name evidence="12" type="ORF">BWQ96_01884</name>
</gene>
<name>A0A2V3J1Z4_9FLOR</name>
<dbReference type="GO" id="GO:0006567">
    <property type="term" value="P:L-threonine catabolic process"/>
    <property type="evidence" value="ECO:0007669"/>
    <property type="project" value="TreeGrafter"/>
</dbReference>
<dbReference type="Gene3D" id="3.40.50.1100">
    <property type="match status" value="2"/>
</dbReference>
<organism evidence="12 13">
    <name type="scientific">Gracilariopsis chorda</name>
    <dbReference type="NCBI Taxonomy" id="448386"/>
    <lineage>
        <taxon>Eukaryota</taxon>
        <taxon>Rhodophyta</taxon>
        <taxon>Florideophyceae</taxon>
        <taxon>Rhodymeniophycidae</taxon>
        <taxon>Gracilariales</taxon>
        <taxon>Gracilariaceae</taxon>
        <taxon>Gracilariopsis</taxon>
    </lineage>
</organism>
<keyword evidence="9" id="KW-0456">Lyase</keyword>
<dbReference type="InterPro" id="IPR050147">
    <property type="entry name" value="Ser/Thr_Dehydratase"/>
</dbReference>
<comment type="similarity">
    <text evidence="4">Belongs to the serine/threonine dehydratase family.</text>
</comment>
<accession>A0A2V3J1Z4</accession>
<dbReference type="Proteomes" id="UP000247409">
    <property type="component" value="Unassembled WGS sequence"/>
</dbReference>
<dbReference type="GO" id="GO:0009097">
    <property type="term" value="P:isoleucine biosynthetic process"/>
    <property type="evidence" value="ECO:0007669"/>
    <property type="project" value="TreeGrafter"/>
</dbReference>
<evidence type="ECO:0000256" key="10">
    <source>
        <dbReference type="ARBA" id="ARBA00049406"/>
    </source>
</evidence>
<evidence type="ECO:0000313" key="12">
    <source>
        <dbReference type="EMBL" id="PXF48424.1"/>
    </source>
</evidence>
<evidence type="ECO:0000256" key="4">
    <source>
        <dbReference type="ARBA" id="ARBA00010869"/>
    </source>
</evidence>
<dbReference type="EMBL" id="NBIV01000014">
    <property type="protein sequence ID" value="PXF48424.1"/>
    <property type="molecule type" value="Genomic_DNA"/>
</dbReference>
<dbReference type="STRING" id="448386.A0A2V3J1Z4"/>
<evidence type="ECO:0000256" key="6">
    <source>
        <dbReference type="ARBA" id="ARBA00022432"/>
    </source>
</evidence>
<keyword evidence="8" id="KW-0663">Pyridoxal phosphate</keyword>
<dbReference type="OrthoDB" id="4418812at2759"/>
<protein>
    <recommendedName>
        <fullName evidence="5">L-serine ammonia-lyase</fullName>
        <ecNumber evidence="5">4.3.1.17</ecNumber>
    </recommendedName>
</protein>
<comment type="subcellular location">
    <subcellularLocation>
        <location evidence="2">Cytoplasm</location>
    </subcellularLocation>
</comment>
<dbReference type="GO" id="GO:0005737">
    <property type="term" value="C:cytoplasm"/>
    <property type="evidence" value="ECO:0007669"/>
    <property type="project" value="UniProtKB-SubCell"/>
</dbReference>
<evidence type="ECO:0000313" key="13">
    <source>
        <dbReference type="Proteomes" id="UP000247409"/>
    </source>
</evidence>
<dbReference type="SUPFAM" id="SSF53686">
    <property type="entry name" value="Tryptophan synthase beta subunit-like PLP-dependent enzymes"/>
    <property type="match status" value="1"/>
</dbReference>
<evidence type="ECO:0000256" key="3">
    <source>
        <dbReference type="ARBA" id="ARBA00004742"/>
    </source>
</evidence>
<dbReference type="GO" id="GO:0006565">
    <property type="term" value="P:L-serine catabolic process"/>
    <property type="evidence" value="ECO:0007669"/>
    <property type="project" value="TreeGrafter"/>
</dbReference>
<feature type="domain" description="Tryptophan synthase beta chain-like PALP" evidence="11">
    <location>
        <begin position="13"/>
        <end position="298"/>
    </location>
</feature>
<sequence>MAKSVSTNTATEQLHVQTPLIHSRVLSTPTQRVLLKLENTQPSGSFKIRGHGYLCSTAVQEGVRHFVSSSGGNAGAAVAYAGKQLGVHVTIVVPESTPEFMKRRLREEGAEVVVHGKVWDVADKHAQQLAKEEGSLHISPFDHPRLWTGHATLIDELAVELDNKPAAVVVSVGGGGLFLGIAEGMRRNGWDDVPIVTAETDGAHSFAKMVEAGEVVALPEISSIAKSLGALAVSEKCAEWVREGRKVIPRVVSDREAVEACSLLAVKHRMLVEPACGAAIAALQGISLEGTIVVVVCGGNMTCPSLLQQWIQQTGAVEAQL</sequence>
<dbReference type="EC" id="4.3.1.17" evidence="5"/>
<dbReference type="FunFam" id="3.40.50.1100:FF:000040">
    <property type="entry name" value="L-serine dehydratase, putative"/>
    <property type="match status" value="1"/>
</dbReference>
<dbReference type="AlphaFoldDB" id="A0A2V3J1Z4"/>
<evidence type="ECO:0000256" key="9">
    <source>
        <dbReference type="ARBA" id="ARBA00023239"/>
    </source>
</evidence>
<dbReference type="InterPro" id="IPR036052">
    <property type="entry name" value="TrpB-like_PALP_sf"/>
</dbReference>
<evidence type="ECO:0000259" key="11">
    <source>
        <dbReference type="Pfam" id="PF00291"/>
    </source>
</evidence>
<evidence type="ECO:0000256" key="7">
    <source>
        <dbReference type="ARBA" id="ARBA00022490"/>
    </source>
</evidence>